<keyword evidence="4" id="KW-1185">Reference proteome</keyword>
<keyword evidence="2" id="KW-0732">Signal</keyword>
<feature type="compositionally biased region" description="Low complexity" evidence="1">
    <location>
        <begin position="169"/>
        <end position="178"/>
    </location>
</feature>
<feature type="compositionally biased region" description="Low complexity" evidence="1">
    <location>
        <begin position="209"/>
        <end position="231"/>
    </location>
</feature>
<accession>A0ABD2LPQ8</accession>
<feature type="compositionally biased region" description="Polar residues" evidence="1">
    <location>
        <begin position="365"/>
        <end position="378"/>
    </location>
</feature>
<feature type="compositionally biased region" description="Basic and acidic residues" evidence="1">
    <location>
        <begin position="99"/>
        <end position="108"/>
    </location>
</feature>
<feature type="compositionally biased region" description="Polar residues" evidence="1">
    <location>
        <begin position="265"/>
        <end position="276"/>
    </location>
</feature>
<evidence type="ECO:0000256" key="2">
    <source>
        <dbReference type="SAM" id="SignalP"/>
    </source>
</evidence>
<proteinExistence type="predicted"/>
<evidence type="ECO:0000256" key="1">
    <source>
        <dbReference type="SAM" id="MobiDB-lite"/>
    </source>
</evidence>
<comment type="caution">
    <text evidence="3">The sequence shown here is derived from an EMBL/GenBank/DDBJ whole genome shotgun (WGS) entry which is preliminary data.</text>
</comment>
<feature type="compositionally biased region" description="Polar residues" evidence="1">
    <location>
        <begin position="44"/>
        <end position="64"/>
    </location>
</feature>
<organism evidence="3 4">
    <name type="scientific">Heterodera trifolii</name>
    <dbReference type="NCBI Taxonomy" id="157864"/>
    <lineage>
        <taxon>Eukaryota</taxon>
        <taxon>Metazoa</taxon>
        <taxon>Ecdysozoa</taxon>
        <taxon>Nematoda</taxon>
        <taxon>Chromadorea</taxon>
        <taxon>Rhabditida</taxon>
        <taxon>Tylenchina</taxon>
        <taxon>Tylenchomorpha</taxon>
        <taxon>Tylenchoidea</taxon>
        <taxon>Heteroderidae</taxon>
        <taxon>Heteroderinae</taxon>
        <taxon>Heterodera</taxon>
    </lineage>
</organism>
<protein>
    <submittedName>
        <fullName evidence="3">Uncharacterized protein</fullName>
    </submittedName>
</protein>
<gene>
    <name evidence="3" type="ORF">niasHT_007633</name>
</gene>
<feature type="region of interest" description="Disordered" evidence="1">
    <location>
        <begin position="99"/>
        <end position="181"/>
    </location>
</feature>
<evidence type="ECO:0000313" key="3">
    <source>
        <dbReference type="EMBL" id="KAL3117230.1"/>
    </source>
</evidence>
<feature type="region of interest" description="Disordered" evidence="1">
    <location>
        <begin position="34"/>
        <end position="83"/>
    </location>
</feature>
<feature type="region of interest" description="Disordered" evidence="1">
    <location>
        <begin position="198"/>
        <end position="378"/>
    </location>
</feature>
<feature type="chain" id="PRO_5044768997" evidence="2">
    <location>
        <begin position="29"/>
        <end position="460"/>
    </location>
</feature>
<feature type="signal peptide" evidence="2">
    <location>
        <begin position="1"/>
        <end position="28"/>
    </location>
</feature>
<evidence type="ECO:0000313" key="4">
    <source>
        <dbReference type="Proteomes" id="UP001620626"/>
    </source>
</evidence>
<dbReference type="AlphaFoldDB" id="A0ABD2LPQ8"/>
<sequence>MVVFIFTPLSSWCVAIALVLMIISQCCGCSKKKQKKAKEPLKKTPTQKAEESSTGSEKTGQSVVSVRPPNVPTTAPVASNPPISAEQNFASITLTHSDVKTPAPERGKTGQGAVSVRPPNVPKTAPVTSKAPVKAGQNVASVRPPVPATTSTSSKHVKAQGTVSKKSSKASSSPISPKVPDDLVSAIKSHVPSFLQDLASQITGRMDQSSASAMSSDSESSSEGSSSSASEMTERTDRSAISVRPSNVKKPGPVSPKQPVKAGQNAASVRPSNVKTTAPMAPKPPIKAGQNAVSVRPPNVKTAAPVTPKTPVKAGQTAVSVRPPNVKTPAPVSGKTGQGAVSVKPPNVPTATPVQKPVKTDQSEAYRSTTASTVQKSGPSDLSAVFIHNTLQASDSNGSGREKVNDPNYATLELIDHGIFLGENDTELQTVGSQQNQNYATLRDLDLSIFTRGPTPSKPK</sequence>
<reference evidence="3 4" key="1">
    <citation type="submission" date="2024-10" db="EMBL/GenBank/DDBJ databases">
        <authorList>
            <person name="Kim D."/>
        </authorList>
    </citation>
    <scope>NUCLEOTIDE SEQUENCE [LARGE SCALE GENOMIC DNA]</scope>
    <source>
        <strain evidence="3">BH-2024</strain>
    </source>
</reference>
<feature type="compositionally biased region" description="Polar residues" evidence="1">
    <location>
        <begin position="198"/>
        <end position="208"/>
    </location>
</feature>
<dbReference type="EMBL" id="JBICBT010000334">
    <property type="protein sequence ID" value="KAL3117230.1"/>
    <property type="molecule type" value="Genomic_DNA"/>
</dbReference>
<feature type="compositionally biased region" description="Polar residues" evidence="1">
    <location>
        <begin position="72"/>
        <end position="83"/>
    </location>
</feature>
<name>A0ABD2LPQ8_9BILA</name>
<dbReference type="Proteomes" id="UP001620626">
    <property type="component" value="Unassembled WGS sequence"/>
</dbReference>